<dbReference type="EMBL" id="JABMOJ010000248">
    <property type="protein sequence ID" value="NQV65041.1"/>
    <property type="molecule type" value="Genomic_DNA"/>
</dbReference>
<name>A0A973A9S4_9GAMM</name>
<evidence type="ECO:0000256" key="1">
    <source>
        <dbReference type="SAM" id="MobiDB-lite"/>
    </source>
</evidence>
<evidence type="ECO:0000313" key="3">
    <source>
        <dbReference type="Proteomes" id="UP000754644"/>
    </source>
</evidence>
<reference evidence="2" key="1">
    <citation type="submission" date="2020-05" db="EMBL/GenBank/DDBJ databases">
        <title>Sulfur intermediates as new biogeochemical hubs in an aquatic model microbial ecosystem.</title>
        <authorList>
            <person name="Vigneron A."/>
        </authorList>
    </citation>
    <scope>NUCLEOTIDE SEQUENCE</scope>
    <source>
        <strain evidence="2">Bin.250</strain>
    </source>
</reference>
<dbReference type="AlphaFoldDB" id="A0A973A9S4"/>
<feature type="compositionally biased region" description="Low complexity" evidence="1">
    <location>
        <begin position="53"/>
        <end position="68"/>
    </location>
</feature>
<comment type="caution">
    <text evidence="2">The sequence shown here is derived from an EMBL/GenBank/DDBJ whole genome shotgun (WGS) entry which is preliminary data.</text>
</comment>
<evidence type="ECO:0000313" key="2">
    <source>
        <dbReference type="EMBL" id="NQV65041.1"/>
    </source>
</evidence>
<proteinExistence type="predicted"/>
<gene>
    <name evidence="2" type="ORF">HQ497_06735</name>
</gene>
<dbReference type="Proteomes" id="UP000754644">
    <property type="component" value="Unassembled WGS sequence"/>
</dbReference>
<organism evidence="2 3">
    <name type="scientific">SAR86 cluster bacterium</name>
    <dbReference type="NCBI Taxonomy" id="2030880"/>
    <lineage>
        <taxon>Bacteria</taxon>
        <taxon>Pseudomonadati</taxon>
        <taxon>Pseudomonadota</taxon>
        <taxon>Gammaproteobacteria</taxon>
        <taxon>SAR86 cluster</taxon>
    </lineage>
</organism>
<feature type="compositionally biased region" description="Polar residues" evidence="1">
    <location>
        <begin position="82"/>
        <end position="93"/>
    </location>
</feature>
<protein>
    <submittedName>
        <fullName evidence="2">Uncharacterized protein</fullName>
    </submittedName>
</protein>
<sequence>MSNTRDAYMREMGIDVWVLRENVSDSPVGIERLGARDEIAAEVAPAVALVQRAEPPASRPPASSSYQAKSTIKDPTPGRSASPASQPKQTTTQPVGMVEPEFLLCFMDYTVAEDDFSCVFYLPYATRSLPVEVSRFADQIAAARFAQLTVPERSELRWPMVRAAHIAQSAVEAKQVVGSGINQRGRHVLVFGQSAYAYFDIPPQAPIGVSCAVAGKFFWPLADVNHYFAEPNTKIDLWRTLLEIKTHGARDV</sequence>
<accession>A0A973A9S4</accession>
<feature type="region of interest" description="Disordered" evidence="1">
    <location>
        <begin position="51"/>
        <end position="93"/>
    </location>
</feature>